<organism evidence="1 2">
    <name type="scientific">Rhizobium favelukesii</name>
    <dbReference type="NCBI Taxonomy" id="348824"/>
    <lineage>
        <taxon>Bacteria</taxon>
        <taxon>Pseudomonadati</taxon>
        <taxon>Pseudomonadota</taxon>
        <taxon>Alphaproteobacteria</taxon>
        <taxon>Hyphomicrobiales</taxon>
        <taxon>Rhizobiaceae</taxon>
        <taxon>Rhizobium/Agrobacterium group</taxon>
        <taxon>Rhizobium</taxon>
    </lineage>
</organism>
<evidence type="ECO:0000313" key="2">
    <source>
        <dbReference type="Proteomes" id="UP000019443"/>
    </source>
</evidence>
<dbReference type="EMBL" id="CBYB010000047">
    <property type="protein sequence ID" value="CDM60489.1"/>
    <property type="molecule type" value="Genomic_DNA"/>
</dbReference>
<gene>
    <name evidence="1" type="ORF">LPU83_pLPU83b_0507</name>
</gene>
<name>W6RI27_9HYPH</name>
<keyword evidence="2" id="KW-1185">Reference proteome</keyword>
<evidence type="ECO:0000313" key="1">
    <source>
        <dbReference type="EMBL" id="CDM60489.1"/>
    </source>
</evidence>
<dbReference type="AlphaFoldDB" id="W6RI27"/>
<proteinExistence type="predicted"/>
<geneLocation type="plasmid" evidence="1">
    <name>pLPU83b</name>
</geneLocation>
<comment type="caution">
    <text evidence="1">The sequence shown here is derived from an EMBL/GenBank/DDBJ whole genome shotgun (WGS) entry which is preliminary data.</text>
</comment>
<sequence length="75" mass="8708">MEREHSAVWQSDESVNWYGSRQDVSVVLLWMHHISVRLGLLVRSTRMGNVQCALQLSIVQMAYIQTIDFTNRTNT</sequence>
<keyword evidence="1" id="KW-0614">Plasmid</keyword>
<accession>W6RI27</accession>
<dbReference type="Proteomes" id="UP000019443">
    <property type="component" value="Unassembled WGS sequence"/>
</dbReference>
<protein>
    <submittedName>
        <fullName evidence="1">Uncharacterized protein</fullName>
    </submittedName>
</protein>
<reference evidence="1" key="1">
    <citation type="submission" date="2013-11" db="EMBL/GenBank/DDBJ databases">
        <title>Draft genome sequence of the broad-host-range Rhizobium sp. LPU83 strain, a member of the low-genetic diversity Oregon-like Rhizobium sp. group.</title>
        <authorList>
            <person name="Wibberg D."/>
            <person name="Puehler A."/>
            <person name="Schlueter A."/>
        </authorList>
    </citation>
    <scope>NUCLEOTIDE SEQUENCE [LARGE SCALE GENOMIC DNA]</scope>
    <source>
        <strain evidence="1">LPU83</strain>
        <plasmid evidence="1">pLPU83b</plasmid>
    </source>
</reference>